<dbReference type="InterPro" id="IPR011006">
    <property type="entry name" value="CheY-like_superfamily"/>
</dbReference>
<dbReference type="SMART" id="SM00382">
    <property type="entry name" value="AAA"/>
    <property type="match status" value="1"/>
</dbReference>
<keyword evidence="5" id="KW-0238">DNA-binding</keyword>
<dbReference type="InterPro" id="IPR025943">
    <property type="entry name" value="Sigma_54_int_dom_ATP-bd_2"/>
</dbReference>
<evidence type="ECO:0000259" key="9">
    <source>
        <dbReference type="PROSITE" id="PS50045"/>
    </source>
</evidence>
<keyword evidence="3" id="KW-0902">Two-component regulatory system</keyword>
<dbReference type="Pfam" id="PF00072">
    <property type="entry name" value="Response_reg"/>
    <property type="match status" value="1"/>
</dbReference>
<keyword evidence="7" id="KW-0804">Transcription</keyword>
<evidence type="ECO:0000256" key="5">
    <source>
        <dbReference type="ARBA" id="ARBA00023125"/>
    </source>
</evidence>
<evidence type="ECO:0000256" key="1">
    <source>
        <dbReference type="ARBA" id="ARBA00022741"/>
    </source>
</evidence>
<dbReference type="SUPFAM" id="SSF52540">
    <property type="entry name" value="P-loop containing nucleoside triphosphate hydrolases"/>
    <property type="match status" value="1"/>
</dbReference>
<evidence type="ECO:0000313" key="12">
    <source>
        <dbReference type="Proteomes" id="UP000290057"/>
    </source>
</evidence>
<keyword evidence="6" id="KW-0010">Activator</keyword>
<dbReference type="Gene3D" id="1.10.8.60">
    <property type="match status" value="1"/>
</dbReference>
<dbReference type="PANTHER" id="PTHR32071:SF117">
    <property type="entry name" value="PTS-DEPENDENT DIHYDROXYACETONE KINASE OPERON REGULATORY PROTEIN-RELATED"/>
    <property type="match status" value="1"/>
</dbReference>
<dbReference type="InterPro" id="IPR001789">
    <property type="entry name" value="Sig_transdc_resp-reg_receiver"/>
</dbReference>
<dbReference type="Pfam" id="PF00158">
    <property type="entry name" value="Sigma54_activat"/>
    <property type="match status" value="1"/>
</dbReference>
<dbReference type="InterPro" id="IPR025944">
    <property type="entry name" value="Sigma_54_int_dom_CS"/>
</dbReference>
<dbReference type="PROSITE" id="PS50110">
    <property type="entry name" value="RESPONSE_REGULATORY"/>
    <property type="match status" value="1"/>
</dbReference>
<dbReference type="InterPro" id="IPR027417">
    <property type="entry name" value="P-loop_NTPase"/>
</dbReference>
<evidence type="ECO:0000256" key="6">
    <source>
        <dbReference type="ARBA" id="ARBA00023159"/>
    </source>
</evidence>
<feature type="domain" description="Sigma-54 factor interaction" evidence="9">
    <location>
        <begin position="142"/>
        <end position="371"/>
    </location>
</feature>
<dbReference type="EMBL" id="AP019389">
    <property type="protein sequence ID" value="BBI21655.1"/>
    <property type="molecule type" value="Genomic_DNA"/>
</dbReference>
<keyword evidence="4" id="KW-0805">Transcription regulation</keyword>
<keyword evidence="12" id="KW-1185">Reference proteome</keyword>
<dbReference type="GO" id="GO:0043565">
    <property type="term" value="F:sequence-specific DNA binding"/>
    <property type="evidence" value="ECO:0007669"/>
    <property type="project" value="InterPro"/>
</dbReference>
<name>A0A3T1CKX2_9SPHN</name>
<evidence type="ECO:0000256" key="7">
    <source>
        <dbReference type="ARBA" id="ARBA00023163"/>
    </source>
</evidence>
<dbReference type="SMART" id="SM00448">
    <property type="entry name" value="REC"/>
    <property type="match status" value="1"/>
</dbReference>
<dbReference type="GO" id="GO:0005524">
    <property type="term" value="F:ATP binding"/>
    <property type="evidence" value="ECO:0007669"/>
    <property type="project" value="UniProtKB-KW"/>
</dbReference>
<dbReference type="Gene3D" id="3.40.50.2300">
    <property type="match status" value="1"/>
</dbReference>
<dbReference type="GO" id="GO:0006355">
    <property type="term" value="P:regulation of DNA-templated transcription"/>
    <property type="evidence" value="ECO:0007669"/>
    <property type="project" value="InterPro"/>
</dbReference>
<dbReference type="InterPro" id="IPR002078">
    <property type="entry name" value="Sigma_54_int"/>
</dbReference>
<dbReference type="PROSITE" id="PS00688">
    <property type="entry name" value="SIGMA54_INTERACT_3"/>
    <property type="match status" value="1"/>
</dbReference>
<dbReference type="SUPFAM" id="SSF52172">
    <property type="entry name" value="CheY-like"/>
    <property type="match status" value="1"/>
</dbReference>
<reference evidence="11 12" key="1">
    <citation type="submission" date="2019-01" db="EMBL/GenBank/DDBJ databases">
        <title>Complete genome sequence of Erythrobacter flavus KJ5.</title>
        <authorList>
            <person name="Kanesaki Y."/>
            <person name="Brotosudarmo T."/>
            <person name="Moriuchi R."/>
            <person name="Awai K."/>
        </authorList>
    </citation>
    <scope>NUCLEOTIDE SEQUENCE [LARGE SCALE GENOMIC DNA]</scope>
    <source>
        <strain evidence="11 12">KJ5</strain>
    </source>
</reference>
<dbReference type="InterPro" id="IPR002197">
    <property type="entry name" value="HTH_Fis"/>
</dbReference>
<dbReference type="PROSITE" id="PS00676">
    <property type="entry name" value="SIGMA54_INTERACT_2"/>
    <property type="match status" value="1"/>
</dbReference>
<dbReference type="Gene3D" id="1.10.10.60">
    <property type="entry name" value="Homeodomain-like"/>
    <property type="match status" value="1"/>
</dbReference>
<feature type="domain" description="Response regulatory" evidence="10">
    <location>
        <begin position="5"/>
        <end position="117"/>
    </location>
</feature>
<dbReference type="CDD" id="cd00009">
    <property type="entry name" value="AAA"/>
    <property type="match status" value="1"/>
</dbReference>
<dbReference type="InterPro" id="IPR058031">
    <property type="entry name" value="AAA_lid_NorR"/>
</dbReference>
<dbReference type="Gene3D" id="3.40.50.300">
    <property type="entry name" value="P-loop containing nucleotide triphosphate hydrolases"/>
    <property type="match status" value="1"/>
</dbReference>
<keyword evidence="1" id="KW-0547">Nucleotide-binding</keyword>
<protein>
    <submittedName>
        <fullName evidence="11">Sigma-54-dependent Fis family transcriptional regulator</fullName>
    </submittedName>
</protein>
<feature type="modified residue" description="4-aspartylphosphate" evidence="8">
    <location>
        <position position="54"/>
    </location>
</feature>
<dbReference type="PANTHER" id="PTHR32071">
    <property type="entry name" value="TRANSCRIPTIONAL REGULATORY PROTEIN"/>
    <property type="match status" value="1"/>
</dbReference>
<proteinExistence type="predicted"/>
<evidence type="ECO:0000256" key="4">
    <source>
        <dbReference type="ARBA" id="ARBA00023015"/>
    </source>
</evidence>
<keyword evidence="8" id="KW-0597">Phosphoprotein</keyword>
<dbReference type="SUPFAM" id="SSF46689">
    <property type="entry name" value="Homeodomain-like"/>
    <property type="match status" value="1"/>
</dbReference>
<organism evidence="11 12">
    <name type="scientific">Qipengyuania flava</name>
    <dbReference type="NCBI Taxonomy" id="192812"/>
    <lineage>
        <taxon>Bacteria</taxon>
        <taxon>Pseudomonadati</taxon>
        <taxon>Pseudomonadota</taxon>
        <taxon>Alphaproteobacteria</taxon>
        <taxon>Sphingomonadales</taxon>
        <taxon>Erythrobacteraceae</taxon>
        <taxon>Qipengyuania</taxon>
    </lineage>
</organism>
<evidence type="ECO:0000259" key="10">
    <source>
        <dbReference type="PROSITE" id="PS50110"/>
    </source>
</evidence>
<dbReference type="RefSeq" id="WP_130587079.1">
    <property type="nucleotide sequence ID" value="NZ_AP019389.1"/>
</dbReference>
<evidence type="ECO:0000313" key="11">
    <source>
        <dbReference type="EMBL" id="BBI21655.1"/>
    </source>
</evidence>
<dbReference type="Pfam" id="PF02954">
    <property type="entry name" value="HTH_8"/>
    <property type="match status" value="1"/>
</dbReference>
<dbReference type="Pfam" id="PF25601">
    <property type="entry name" value="AAA_lid_14"/>
    <property type="match status" value="1"/>
</dbReference>
<dbReference type="Proteomes" id="UP000290057">
    <property type="component" value="Chromosome"/>
</dbReference>
<evidence type="ECO:0000256" key="2">
    <source>
        <dbReference type="ARBA" id="ARBA00022840"/>
    </source>
</evidence>
<gene>
    <name evidence="11" type="ORF">EKJ_25020</name>
</gene>
<dbReference type="PROSITE" id="PS50045">
    <property type="entry name" value="SIGMA54_INTERACT_4"/>
    <property type="match status" value="1"/>
</dbReference>
<dbReference type="InterPro" id="IPR009057">
    <property type="entry name" value="Homeodomain-like_sf"/>
</dbReference>
<dbReference type="AlphaFoldDB" id="A0A3T1CKX2"/>
<sequence length="470" mass="50468">MSKPAVLIIEDSASLALGYAAQLEEAGYEVTLAATLAEAEDALATTRFAATLLDLQLPDGDGLSLLEKRNATSPAFVVITADGSLSRAIAAMRLGAFDFLVKPVAGTRLLATVRSAADQADTPAAPAKKLPAAQEPGRFHGFIGQSPGMQGVFRTIEQVADSRAAVFVTGESGTGKEVTAEALHSASRRRDRAFVAINCGAIPENLLESELFGHVKGAFTGAVENRIGAAKAADGGTLFLDEICEMELKLQVKLLRFIQTGMIQRVGSAKAEPVDVRIVCATNRDPVREVAEGRFREDLYYRLNVIPIHLPPLRERGDDILMLADHFLRRIAEEERRSPFDLDSTTRAAILTHPWPGNVRELQNVLRRAAITSSDSTLEIHDLATRPLASRPDALAEPSPSPAAGVAVPANPVSAPLSETQLAGMTLAQIERIAIEGALARHGGNVTRAAKELEVNPSTIYRKMERWQQP</sequence>
<evidence type="ECO:0000256" key="3">
    <source>
        <dbReference type="ARBA" id="ARBA00023012"/>
    </source>
</evidence>
<keyword evidence="2" id="KW-0067">ATP-binding</keyword>
<evidence type="ECO:0000256" key="8">
    <source>
        <dbReference type="PROSITE-ProRule" id="PRU00169"/>
    </source>
</evidence>
<accession>A0A3T1CKX2</accession>
<dbReference type="InterPro" id="IPR003593">
    <property type="entry name" value="AAA+_ATPase"/>
</dbReference>
<dbReference type="FunFam" id="3.40.50.300:FF:000006">
    <property type="entry name" value="DNA-binding transcriptional regulator NtrC"/>
    <property type="match status" value="1"/>
</dbReference>
<dbReference type="GO" id="GO:0000160">
    <property type="term" value="P:phosphorelay signal transduction system"/>
    <property type="evidence" value="ECO:0007669"/>
    <property type="project" value="UniProtKB-KW"/>
</dbReference>